<dbReference type="RefSeq" id="WP_347926236.1">
    <property type="nucleotide sequence ID" value="NZ_CP157199.1"/>
</dbReference>
<organism evidence="1">
    <name type="scientific">Pontimicrobium sp. SW4</name>
    <dbReference type="NCBI Taxonomy" id="3153519"/>
    <lineage>
        <taxon>Bacteria</taxon>
        <taxon>Pseudomonadati</taxon>
        <taxon>Bacteroidota</taxon>
        <taxon>Flavobacteriia</taxon>
        <taxon>Flavobacteriales</taxon>
        <taxon>Flavobacteriaceae</taxon>
        <taxon>Pontimicrobium</taxon>
    </lineage>
</organism>
<dbReference type="EMBL" id="CP157199">
    <property type="protein sequence ID" value="XBG62777.1"/>
    <property type="molecule type" value="Genomic_DNA"/>
</dbReference>
<sequence length="41" mass="4967">MNKSELKHLEEKIAEEISKTEAAIIHYKETHLTHSSRKRYW</sequence>
<protein>
    <submittedName>
        <fullName evidence="1">Uncharacterized protein</fullName>
    </submittedName>
</protein>
<proteinExistence type="predicted"/>
<evidence type="ECO:0000313" key="1">
    <source>
        <dbReference type="EMBL" id="XBG62777.1"/>
    </source>
</evidence>
<dbReference type="AlphaFoldDB" id="A0AAU7BWX5"/>
<reference evidence="1" key="1">
    <citation type="submission" date="2024-05" db="EMBL/GenBank/DDBJ databases">
        <title>Pontimicrobium maritimus sp. nov., isolated form sea water.</title>
        <authorList>
            <person name="Muhammad N."/>
            <person name="Vuong T.Q."/>
            <person name="Han H.L."/>
            <person name="Kim S.-G."/>
        </authorList>
    </citation>
    <scope>NUCLEOTIDE SEQUENCE</scope>
    <source>
        <strain evidence="1">SW4</strain>
    </source>
</reference>
<name>A0AAU7BWX5_9FLAO</name>
<accession>A0AAU7BWX5</accession>
<gene>
    <name evidence="1" type="ORF">ABGB03_07655</name>
</gene>